<dbReference type="AlphaFoldDB" id="A0ABD1XGJ8"/>
<dbReference type="EMBL" id="JBHFFA010000008">
    <property type="protein sequence ID" value="KAL2608072.1"/>
    <property type="molecule type" value="Genomic_DNA"/>
</dbReference>
<protein>
    <submittedName>
        <fullName evidence="1">Uncharacterized protein</fullName>
    </submittedName>
</protein>
<proteinExistence type="predicted"/>
<evidence type="ECO:0000313" key="1">
    <source>
        <dbReference type="EMBL" id="KAL2608072.1"/>
    </source>
</evidence>
<name>A0ABD1XGJ8_9MARC</name>
<keyword evidence="2" id="KW-1185">Reference proteome</keyword>
<accession>A0ABD1XGJ8</accession>
<evidence type="ECO:0000313" key="2">
    <source>
        <dbReference type="Proteomes" id="UP001605036"/>
    </source>
</evidence>
<sequence length="148" mass="16450">MEGIGFVLMAVSYRQRANVVPGHPISGVPRYKEEPTASEHSTGTSMRRLFLLPGARTRPPRRPGSGFERPLMARLKPNHSLRQRVTWLCSGGRSNRCGDLFVSRRSVPDSDPDGPEYGFRLLSPFFVHSATTPIARLPQFDCNELGDG</sequence>
<organism evidence="1 2">
    <name type="scientific">Riccia fluitans</name>
    <dbReference type="NCBI Taxonomy" id="41844"/>
    <lineage>
        <taxon>Eukaryota</taxon>
        <taxon>Viridiplantae</taxon>
        <taxon>Streptophyta</taxon>
        <taxon>Embryophyta</taxon>
        <taxon>Marchantiophyta</taxon>
        <taxon>Marchantiopsida</taxon>
        <taxon>Marchantiidae</taxon>
        <taxon>Marchantiales</taxon>
        <taxon>Ricciaceae</taxon>
        <taxon>Riccia</taxon>
    </lineage>
</organism>
<comment type="caution">
    <text evidence="1">The sequence shown here is derived from an EMBL/GenBank/DDBJ whole genome shotgun (WGS) entry which is preliminary data.</text>
</comment>
<dbReference type="Proteomes" id="UP001605036">
    <property type="component" value="Unassembled WGS sequence"/>
</dbReference>
<reference evidence="1 2" key="1">
    <citation type="submission" date="2024-09" db="EMBL/GenBank/DDBJ databases">
        <title>Chromosome-scale assembly of Riccia fluitans.</title>
        <authorList>
            <person name="Paukszto L."/>
            <person name="Sawicki J."/>
            <person name="Karawczyk K."/>
            <person name="Piernik-Szablinska J."/>
            <person name="Szczecinska M."/>
            <person name="Mazdziarz M."/>
        </authorList>
    </citation>
    <scope>NUCLEOTIDE SEQUENCE [LARGE SCALE GENOMIC DNA]</scope>
    <source>
        <strain evidence="1">Rf_01</strain>
        <tissue evidence="1">Aerial parts of the thallus</tissue>
    </source>
</reference>
<gene>
    <name evidence="1" type="ORF">R1flu_026645</name>
</gene>